<reference evidence="3 4" key="1">
    <citation type="submission" date="2020-04" db="EMBL/GenBank/DDBJ databases">
        <authorList>
            <person name="Alioto T."/>
            <person name="Alioto T."/>
            <person name="Gomez Garrido J."/>
        </authorList>
    </citation>
    <scope>NUCLEOTIDE SEQUENCE [LARGE SCALE GENOMIC DNA]</scope>
</reference>
<protein>
    <recommendedName>
        <fullName evidence="5">Secreted protein</fullName>
    </recommendedName>
</protein>
<evidence type="ECO:0000313" key="4">
    <source>
        <dbReference type="Proteomes" id="UP000494165"/>
    </source>
</evidence>
<dbReference type="AlphaFoldDB" id="A0A8S1BRQ5"/>
<keyword evidence="4" id="KW-1185">Reference proteome</keyword>
<feature type="chain" id="PRO_5035736424" description="Secreted protein" evidence="2">
    <location>
        <begin position="19"/>
        <end position="76"/>
    </location>
</feature>
<name>A0A8S1BRQ5_9INSE</name>
<proteinExistence type="predicted"/>
<evidence type="ECO:0000313" key="3">
    <source>
        <dbReference type="EMBL" id="CAB3359788.1"/>
    </source>
</evidence>
<dbReference type="Proteomes" id="UP000494165">
    <property type="component" value="Unassembled WGS sequence"/>
</dbReference>
<gene>
    <name evidence="3" type="ORF">CLODIP_2_CD07911</name>
</gene>
<evidence type="ECO:0000256" key="1">
    <source>
        <dbReference type="SAM" id="MobiDB-lite"/>
    </source>
</evidence>
<evidence type="ECO:0008006" key="5">
    <source>
        <dbReference type="Google" id="ProtNLM"/>
    </source>
</evidence>
<organism evidence="3 4">
    <name type="scientific">Cloeon dipterum</name>
    <dbReference type="NCBI Taxonomy" id="197152"/>
    <lineage>
        <taxon>Eukaryota</taxon>
        <taxon>Metazoa</taxon>
        <taxon>Ecdysozoa</taxon>
        <taxon>Arthropoda</taxon>
        <taxon>Hexapoda</taxon>
        <taxon>Insecta</taxon>
        <taxon>Pterygota</taxon>
        <taxon>Palaeoptera</taxon>
        <taxon>Ephemeroptera</taxon>
        <taxon>Pisciforma</taxon>
        <taxon>Baetidae</taxon>
        <taxon>Cloeon</taxon>
    </lineage>
</organism>
<keyword evidence="2" id="KW-0732">Signal</keyword>
<evidence type="ECO:0000256" key="2">
    <source>
        <dbReference type="SAM" id="SignalP"/>
    </source>
</evidence>
<sequence>MLPLSVLYSTVCLLACRGQRGPLNRTAGSSHPPPKKEGEHTAKAWVPGPTKTTQAEPCHPSRVVSSPSCAKHPPRR</sequence>
<comment type="caution">
    <text evidence="3">The sequence shown here is derived from an EMBL/GenBank/DDBJ whole genome shotgun (WGS) entry which is preliminary data.</text>
</comment>
<accession>A0A8S1BRQ5</accession>
<dbReference type="EMBL" id="CADEPI010000002">
    <property type="protein sequence ID" value="CAB3359788.1"/>
    <property type="molecule type" value="Genomic_DNA"/>
</dbReference>
<feature type="signal peptide" evidence="2">
    <location>
        <begin position="1"/>
        <end position="18"/>
    </location>
</feature>
<feature type="region of interest" description="Disordered" evidence="1">
    <location>
        <begin position="20"/>
        <end position="76"/>
    </location>
</feature>